<dbReference type="EMBL" id="CASHSV030000311">
    <property type="protein sequence ID" value="CAJ2661506.1"/>
    <property type="molecule type" value="Genomic_DNA"/>
</dbReference>
<reference evidence="1" key="1">
    <citation type="submission" date="2023-10" db="EMBL/GenBank/DDBJ databases">
        <authorList>
            <person name="Rodriguez Cubillos JULIANA M."/>
            <person name="De Vega J."/>
        </authorList>
    </citation>
    <scope>NUCLEOTIDE SEQUENCE</scope>
</reference>
<organism evidence="1 2">
    <name type="scientific">Trifolium pratense</name>
    <name type="common">Red clover</name>
    <dbReference type="NCBI Taxonomy" id="57577"/>
    <lineage>
        <taxon>Eukaryota</taxon>
        <taxon>Viridiplantae</taxon>
        <taxon>Streptophyta</taxon>
        <taxon>Embryophyta</taxon>
        <taxon>Tracheophyta</taxon>
        <taxon>Spermatophyta</taxon>
        <taxon>Magnoliopsida</taxon>
        <taxon>eudicotyledons</taxon>
        <taxon>Gunneridae</taxon>
        <taxon>Pentapetalae</taxon>
        <taxon>rosids</taxon>
        <taxon>fabids</taxon>
        <taxon>Fabales</taxon>
        <taxon>Fabaceae</taxon>
        <taxon>Papilionoideae</taxon>
        <taxon>50 kb inversion clade</taxon>
        <taxon>NPAAA clade</taxon>
        <taxon>Hologalegina</taxon>
        <taxon>IRL clade</taxon>
        <taxon>Trifolieae</taxon>
        <taxon>Trifolium</taxon>
    </lineage>
</organism>
<keyword evidence="2" id="KW-1185">Reference proteome</keyword>
<evidence type="ECO:0000313" key="2">
    <source>
        <dbReference type="Proteomes" id="UP001177021"/>
    </source>
</evidence>
<dbReference type="Proteomes" id="UP001177021">
    <property type="component" value="Unassembled WGS sequence"/>
</dbReference>
<name>A0ACB0KXS6_TRIPR</name>
<sequence>MALSLAINLLPPVRDNLRPQQPLSPQFQFRPNPVKFPIPSTRIRCSSSSFNDVTLKTTTDNNNTFACRFHTAQFGVQESNKSYAEAYAVGRHIRMSADKARRVIDQIRGRPYEETLMILELMPYRACEPIIKIVFSAGANASNNLGLSKSSLVISKAEVNEGKTLKRIRARAQGRANQILKRTCHITITVKGLPSESVVEVNPS</sequence>
<protein>
    <submittedName>
        <fullName evidence="1">Uncharacterized protein</fullName>
    </submittedName>
</protein>
<gene>
    <name evidence="1" type="ORF">MILVUS5_LOCUS27199</name>
</gene>
<proteinExistence type="predicted"/>
<accession>A0ACB0KXS6</accession>
<evidence type="ECO:0000313" key="1">
    <source>
        <dbReference type="EMBL" id="CAJ2661506.1"/>
    </source>
</evidence>
<comment type="caution">
    <text evidence="1">The sequence shown here is derived from an EMBL/GenBank/DDBJ whole genome shotgun (WGS) entry which is preliminary data.</text>
</comment>